<dbReference type="AlphaFoldDB" id="A0A8J3BP58"/>
<keyword evidence="12" id="KW-1185">Reference proteome</keyword>
<evidence type="ECO:0000256" key="6">
    <source>
        <dbReference type="ARBA" id="ARBA00023209"/>
    </source>
</evidence>
<evidence type="ECO:0000256" key="8">
    <source>
        <dbReference type="ARBA" id="ARBA00024069"/>
    </source>
</evidence>
<evidence type="ECO:0000313" key="11">
    <source>
        <dbReference type="EMBL" id="GGK28295.1"/>
    </source>
</evidence>
<keyword evidence="6 10" id="KW-0594">Phospholipid biosynthesis</keyword>
<keyword evidence="3 10" id="KW-0444">Lipid biosynthesis</keyword>
<reference evidence="11" key="2">
    <citation type="submission" date="2020-09" db="EMBL/GenBank/DDBJ databases">
        <authorList>
            <person name="Sun Q."/>
            <person name="Ohkuma M."/>
        </authorList>
    </citation>
    <scope>NUCLEOTIDE SEQUENCE</scope>
    <source>
        <strain evidence="11">JCM 3091</strain>
    </source>
</reference>
<comment type="caution">
    <text evidence="11">The sequence shown here is derived from an EMBL/GenBank/DDBJ whole genome shotgun (WGS) entry which is preliminary data.</text>
</comment>
<evidence type="ECO:0000256" key="1">
    <source>
        <dbReference type="ARBA" id="ARBA00001232"/>
    </source>
</evidence>
<keyword evidence="5 10" id="KW-0443">Lipid metabolism</keyword>
<keyword evidence="2 10" id="KW-0963">Cytoplasm</keyword>
<evidence type="ECO:0000256" key="4">
    <source>
        <dbReference type="ARBA" id="ARBA00022679"/>
    </source>
</evidence>
<dbReference type="HAMAP" id="MF_00019">
    <property type="entry name" value="PlsX"/>
    <property type="match status" value="1"/>
</dbReference>
<dbReference type="PANTHER" id="PTHR30100">
    <property type="entry name" value="FATTY ACID/PHOSPHOLIPID SYNTHESIS PROTEIN PLSX"/>
    <property type="match status" value="1"/>
</dbReference>
<dbReference type="InterPro" id="IPR012281">
    <property type="entry name" value="Phospholipid_synth_PlsX-like"/>
</dbReference>
<dbReference type="SUPFAM" id="SSF53659">
    <property type="entry name" value="Isocitrate/Isopropylmalate dehydrogenase-like"/>
    <property type="match status" value="1"/>
</dbReference>
<dbReference type="GO" id="GO:0043811">
    <property type="term" value="F:phosphate:acyl-[acyl carrier protein] acyltransferase activity"/>
    <property type="evidence" value="ECO:0007669"/>
    <property type="project" value="UniProtKB-UniRule"/>
</dbReference>
<keyword evidence="4 10" id="KW-0808">Transferase</keyword>
<proteinExistence type="inferred from homology"/>
<protein>
    <recommendedName>
        <fullName evidence="8 10">Phosphate acyltransferase</fullName>
        <ecNumber evidence="8 10">2.3.1.274</ecNumber>
    </recommendedName>
    <alternativeName>
        <fullName evidence="10">Acyl-ACP phosphotransacylase</fullName>
    </alternativeName>
    <alternativeName>
        <fullName evidence="10">Acyl-[acyl-carrier-protein]--phosphate acyltransferase</fullName>
    </alternativeName>
    <alternativeName>
        <fullName evidence="10">Phosphate-acyl-ACP acyltransferase</fullName>
    </alternativeName>
</protein>
<dbReference type="GO" id="GO:0006633">
    <property type="term" value="P:fatty acid biosynthetic process"/>
    <property type="evidence" value="ECO:0007669"/>
    <property type="project" value="UniProtKB-UniRule"/>
</dbReference>
<comment type="pathway">
    <text evidence="10">Lipid metabolism; phospholipid metabolism.</text>
</comment>
<name>A0A8J3BP58_9ACTN</name>
<dbReference type="Proteomes" id="UP000662200">
    <property type="component" value="Unassembled WGS sequence"/>
</dbReference>
<sequence>MRIAVDLLGGDNAPDVVVDGALRACAADPAVHLLLVGPPAVAEAAVAAAPAATRDRLSVLPATRAVAMTDPATRGGRPETTVRAAVAAVAAGTADAVVSAGASGAIVTAAALGFGRLPGIRRPALAASLPAVAGPVVLLDVGGSLDCGPATLLWHAALGAAYAALVHDRDRPRVGLLSIGVEPGKGDRARRLADPALAAADLPRRARYVGLVEGHEVCDGSRADVVVTDGFTGNILLKGIEGAYAMAGAASTAPRAGALLGVRGTAVVCHGAAGPADVASGIALAATLYRRRVAQTLAAIVADRVEA</sequence>
<evidence type="ECO:0000256" key="9">
    <source>
        <dbReference type="ARBA" id="ARBA00046608"/>
    </source>
</evidence>
<dbReference type="GO" id="GO:0008654">
    <property type="term" value="P:phospholipid biosynthetic process"/>
    <property type="evidence" value="ECO:0007669"/>
    <property type="project" value="UniProtKB-KW"/>
</dbReference>
<dbReference type="EC" id="2.3.1.274" evidence="8 10"/>
<evidence type="ECO:0000256" key="7">
    <source>
        <dbReference type="ARBA" id="ARBA00023264"/>
    </source>
</evidence>
<dbReference type="RefSeq" id="WP_229789519.1">
    <property type="nucleotide sequence ID" value="NZ_BMQC01000006.1"/>
</dbReference>
<dbReference type="EMBL" id="BMQC01000006">
    <property type="protein sequence ID" value="GGK28295.1"/>
    <property type="molecule type" value="Genomic_DNA"/>
</dbReference>
<evidence type="ECO:0000256" key="10">
    <source>
        <dbReference type="HAMAP-Rule" id="MF_00019"/>
    </source>
</evidence>
<dbReference type="Gene3D" id="3.40.718.10">
    <property type="entry name" value="Isopropylmalate Dehydrogenase"/>
    <property type="match status" value="1"/>
</dbReference>
<dbReference type="InterPro" id="IPR003664">
    <property type="entry name" value="FA_synthesis"/>
</dbReference>
<comment type="function">
    <text evidence="10">Catalyzes the reversible formation of acyl-phosphate (acyl-PO(4)) from acyl-[acyl-carrier-protein] (acyl-ACP). This enzyme utilizes acyl-ACP as fatty acyl donor, but not acyl-CoA.</text>
</comment>
<accession>A0A8J3BP58</accession>
<comment type="catalytic activity">
    <reaction evidence="1 10">
        <text>a fatty acyl-[ACP] + phosphate = an acyl phosphate + holo-[ACP]</text>
        <dbReference type="Rhea" id="RHEA:42292"/>
        <dbReference type="Rhea" id="RHEA-COMP:9685"/>
        <dbReference type="Rhea" id="RHEA-COMP:14125"/>
        <dbReference type="ChEBI" id="CHEBI:43474"/>
        <dbReference type="ChEBI" id="CHEBI:59918"/>
        <dbReference type="ChEBI" id="CHEBI:64479"/>
        <dbReference type="ChEBI" id="CHEBI:138651"/>
        <dbReference type="EC" id="2.3.1.274"/>
    </reaction>
</comment>
<comment type="subunit">
    <text evidence="9 10">Homodimer. Probably interacts with PlsY.</text>
</comment>
<keyword evidence="11" id="KW-0012">Acyltransferase</keyword>
<dbReference type="PANTHER" id="PTHR30100:SF1">
    <property type="entry name" value="PHOSPHATE ACYLTRANSFERASE"/>
    <property type="match status" value="1"/>
</dbReference>
<organism evidence="11 12">
    <name type="scientific">Pilimelia terevasa</name>
    <dbReference type="NCBI Taxonomy" id="53372"/>
    <lineage>
        <taxon>Bacteria</taxon>
        <taxon>Bacillati</taxon>
        <taxon>Actinomycetota</taxon>
        <taxon>Actinomycetes</taxon>
        <taxon>Micromonosporales</taxon>
        <taxon>Micromonosporaceae</taxon>
        <taxon>Pilimelia</taxon>
    </lineage>
</organism>
<dbReference type="Pfam" id="PF02504">
    <property type="entry name" value="FA_synthesis"/>
    <property type="match status" value="1"/>
</dbReference>
<evidence type="ECO:0000256" key="3">
    <source>
        <dbReference type="ARBA" id="ARBA00022516"/>
    </source>
</evidence>
<evidence type="ECO:0000313" key="12">
    <source>
        <dbReference type="Proteomes" id="UP000662200"/>
    </source>
</evidence>
<comment type="subcellular location">
    <subcellularLocation>
        <location evidence="10">Cytoplasm</location>
    </subcellularLocation>
    <text evidence="10">Associated with the membrane possibly through PlsY.</text>
</comment>
<reference evidence="11" key="1">
    <citation type="journal article" date="2014" name="Int. J. Syst. Evol. Microbiol.">
        <title>Complete genome sequence of Corynebacterium casei LMG S-19264T (=DSM 44701T), isolated from a smear-ripened cheese.</title>
        <authorList>
            <consortium name="US DOE Joint Genome Institute (JGI-PGF)"/>
            <person name="Walter F."/>
            <person name="Albersmeier A."/>
            <person name="Kalinowski J."/>
            <person name="Ruckert C."/>
        </authorList>
    </citation>
    <scope>NUCLEOTIDE SEQUENCE</scope>
    <source>
        <strain evidence="11">JCM 3091</strain>
    </source>
</reference>
<dbReference type="PIRSF" id="PIRSF002465">
    <property type="entry name" value="Phsphlp_syn_PlsX"/>
    <property type="match status" value="1"/>
</dbReference>
<evidence type="ECO:0000256" key="5">
    <source>
        <dbReference type="ARBA" id="ARBA00023098"/>
    </source>
</evidence>
<evidence type="ECO:0000256" key="2">
    <source>
        <dbReference type="ARBA" id="ARBA00022490"/>
    </source>
</evidence>
<dbReference type="GO" id="GO:0005737">
    <property type="term" value="C:cytoplasm"/>
    <property type="evidence" value="ECO:0007669"/>
    <property type="project" value="UniProtKB-SubCell"/>
</dbReference>
<comment type="similarity">
    <text evidence="10">Belongs to the PlsX family.</text>
</comment>
<gene>
    <name evidence="10 11" type="primary">plsX</name>
    <name evidence="11" type="ORF">GCM10010124_21180</name>
</gene>
<keyword evidence="7 10" id="KW-1208">Phospholipid metabolism</keyword>
<dbReference type="UniPathway" id="UPA00085"/>